<proteinExistence type="inferred from homology"/>
<evidence type="ECO:0000256" key="1">
    <source>
        <dbReference type="ARBA" id="ARBA00004651"/>
    </source>
</evidence>
<name>A0A2T1M345_9CHRO</name>
<dbReference type="CDD" id="cd06261">
    <property type="entry name" value="TM_PBP2"/>
    <property type="match status" value="1"/>
</dbReference>
<keyword evidence="2 7" id="KW-0813">Transport</keyword>
<feature type="transmembrane region" description="Helical" evidence="7">
    <location>
        <begin position="60"/>
        <end position="83"/>
    </location>
</feature>
<reference evidence="9 10" key="2">
    <citation type="submission" date="2018-03" db="EMBL/GenBank/DDBJ databases">
        <authorList>
            <person name="Keele B.F."/>
        </authorList>
    </citation>
    <scope>NUCLEOTIDE SEQUENCE [LARGE SCALE GENOMIC DNA]</scope>
    <source>
        <strain evidence="9 10">CCALA 016</strain>
    </source>
</reference>
<feature type="transmembrane region" description="Helical" evidence="7">
    <location>
        <begin position="135"/>
        <end position="156"/>
    </location>
</feature>
<comment type="similarity">
    <text evidence="7">Belongs to the binding-protein-dependent transport system permease family.</text>
</comment>
<sequence length="271" mass="30314">MITMLNKSITLSILGLISILVLFPLGVVFITSIVPIGMTIKEAITQNYYTWENYQEAWKQGNFILAFANSTGVAIAVTFFQIVTSTTAGYALSRLSFSGRNSILLLVLATLVIPFQLLVIPIFLVLKWGNLINTYWAMILPTAANGYSIFLMRQFFLTIPIELEEAALLDGANRLQILWNILLPLSRPALVTLFLISFIAEWNDLFKPLVFTTRPELRTVQLAVAAFQEEFTNSWSVLMAVVVIVTLPIIILFLFGQKQFIRGIGTTGLKN</sequence>
<dbReference type="InterPro" id="IPR035906">
    <property type="entry name" value="MetI-like_sf"/>
</dbReference>
<dbReference type="InterPro" id="IPR000515">
    <property type="entry name" value="MetI-like"/>
</dbReference>
<accession>A0A2T1M345</accession>
<dbReference type="PANTHER" id="PTHR43744:SF12">
    <property type="entry name" value="ABC TRANSPORTER PERMEASE PROTEIN MG189-RELATED"/>
    <property type="match status" value="1"/>
</dbReference>
<evidence type="ECO:0000313" key="10">
    <source>
        <dbReference type="Proteomes" id="UP000239001"/>
    </source>
</evidence>
<dbReference type="Gene3D" id="1.10.3720.10">
    <property type="entry name" value="MetI-like"/>
    <property type="match status" value="1"/>
</dbReference>
<feature type="domain" description="ABC transmembrane type-1" evidence="8">
    <location>
        <begin position="67"/>
        <end position="256"/>
    </location>
</feature>
<dbReference type="GO" id="GO:0055085">
    <property type="term" value="P:transmembrane transport"/>
    <property type="evidence" value="ECO:0007669"/>
    <property type="project" value="InterPro"/>
</dbReference>
<evidence type="ECO:0000256" key="5">
    <source>
        <dbReference type="ARBA" id="ARBA00022989"/>
    </source>
</evidence>
<dbReference type="Proteomes" id="UP000239001">
    <property type="component" value="Unassembled WGS sequence"/>
</dbReference>
<gene>
    <name evidence="9" type="ORF">C7H19_00280</name>
</gene>
<feature type="transmembrane region" description="Helical" evidence="7">
    <location>
        <begin position="235"/>
        <end position="255"/>
    </location>
</feature>
<dbReference type="GO" id="GO:0005886">
    <property type="term" value="C:plasma membrane"/>
    <property type="evidence" value="ECO:0007669"/>
    <property type="project" value="UniProtKB-SubCell"/>
</dbReference>
<dbReference type="AlphaFoldDB" id="A0A2T1M345"/>
<keyword evidence="6 7" id="KW-0472">Membrane</keyword>
<dbReference type="SUPFAM" id="SSF161098">
    <property type="entry name" value="MetI-like"/>
    <property type="match status" value="1"/>
</dbReference>
<keyword evidence="5 7" id="KW-1133">Transmembrane helix</keyword>
<dbReference type="PANTHER" id="PTHR43744">
    <property type="entry name" value="ABC TRANSPORTER PERMEASE PROTEIN MG189-RELATED-RELATED"/>
    <property type="match status" value="1"/>
</dbReference>
<dbReference type="Pfam" id="PF00528">
    <property type="entry name" value="BPD_transp_1"/>
    <property type="match status" value="1"/>
</dbReference>
<reference evidence="9 10" key="1">
    <citation type="submission" date="2018-03" db="EMBL/GenBank/DDBJ databases">
        <title>The ancient ancestry and fast evolution of plastids.</title>
        <authorList>
            <person name="Moore K.R."/>
            <person name="Magnabosco C."/>
            <person name="Momper L."/>
            <person name="Gold D.A."/>
            <person name="Bosak T."/>
            <person name="Fournier G.P."/>
        </authorList>
    </citation>
    <scope>NUCLEOTIDE SEQUENCE [LARGE SCALE GENOMIC DNA]</scope>
    <source>
        <strain evidence="9 10">CCALA 016</strain>
    </source>
</reference>
<dbReference type="PROSITE" id="PS50928">
    <property type="entry name" value="ABC_TM1"/>
    <property type="match status" value="1"/>
</dbReference>
<keyword evidence="4 7" id="KW-0812">Transmembrane</keyword>
<dbReference type="OrthoDB" id="9771544at2"/>
<feature type="transmembrane region" description="Helical" evidence="7">
    <location>
        <begin position="103"/>
        <end position="123"/>
    </location>
</feature>
<feature type="transmembrane region" description="Helical" evidence="7">
    <location>
        <begin position="177"/>
        <end position="200"/>
    </location>
</feature>
<comment type="caution">
    <text evidence="9">The sequence shown here is derived from an EMBL/GenBank/DDBJ whole genome shotgun (WGS) entry which is preliminary data.</text>
</comment>
<comment type="subcellular location">
    <subcellularLocation>
        <location evidence="1 7">Cell membrane</location>
        <topology evidence="1 7">Multi-pass membrane protein</topology>
    </subcellularLocation>
</comment>
<protein>
    <submittedName>
        <fullName evidence="9">Sugar ABC transporter permease</fullName>
    </submittedName>
</protein>
<dbReference type="EMBL" id="PXOH01000001">
    <property type="protein sequence ID" value="PSF39263.1"/>
    <property type="molecule type" value="Genomic_DNA"/>
</dbReference>
<keyword evidence="3" id="KW-1003">Cell membrane</keyword>
<feature type="transmembrane region" description="Helical" evidence="7">
    <location>
        <begin position="12"/>
        <end position="40"/>
    </location>
</feature>
<keyword evidence="10" id="KW-1185">Reference proteome</keyword>
<evidence type="ECO:0000256" key="4">
    <source>
        <dbReference type="ARBA" id="ARBA00022692"/>
    </source>
</evidence>
<evidence type="ECO:0000256" key="6">
    <source>
        <dbReference type="ARBA" id="ARBA00023136"/>
    </source>
</evidence>
<evidence type="ECO:0000259" key="8">
    <source>
        <dbReference type="PROSITE" id="PS50928"/>
    </source>
</evidence>
<evidence type="ECO:0000256" key="2">
    <source>
        <dbReference type="ARBA" id="ARBA00022448"/>
    </source>
</evidence>
<evidence type="ECO:0000256" key="7">
    <source>
        <dbReference type="RuleBase" id="RU363032"/>
    </source>
</evidence>
<evidence type="ECO:0000313" key="9">
    <source>
        <dbReference type="EMBL" id="PSF39263.1"/>
    </source>
</evidence>
<organism evidence="9 10">
    <name type="scientific">Aphanothece hegewaldii CCALA 016</name>
    <dbReference type="NCBI Taxonomy" id="2107694"/>
    <lineage>
        <taxon>Bacteria</taxon>
        <taxon>Bacillati</taxon>
        <taxon>Cyanobacteriota</taxon>
        <taxon>Cyanophyceae</taxon>
        <taxon>Oscillatoriophycideae</taxon>
        <taxon>Chroococcales</taxon>
        <taxon>Aphanothecaceae</taxon>
        <taxon>Aphanothece</taxon>
    </lineage>
</organism>
<evidence type="ECO:0000256" key="3">
    <source>
        <dbReference type="ARBA" id="ARBA00022475"/>
    </source>
</evidence>